<evidence type="ECO:0000256" key="1">
    <source>
        <dbReference type="SAM" id="SignalP"/>
    </source>
</evidence>
<dbReference type="Proteomes" id="UP000320390">
    <property type="component" value="Chromosome"/>
</dbReference>
<dbReference type="Gene3D" id="2.60.120.380">
    <property type="match status" value="1"/>
</dbReference>
<keyword evidence="3" id="KW-1185">Reference proteome</keyword>
<evidence type="ECO:0000313" key="3">
    <source>
        <dbReference type="Proteomes" id="UP000320390"/>
    </source>
</evidence>
<keyword evidence="1" id="KW-0732">Signal</keyword>
<accession>A0A518ENS0</accession>
<name>A0A518ENS0_9BACT</name>
<feature type="signal peptide" evidence="1">
    <location>
        <begin position="1"/>
        <end position="21"/>
    </location>
</feature>
<feature type="chain" id="PRO_5021952277" evidence="1">
    <location>
        <begin position="22"/>
        <end position="427"/>
    </location>
</feature>
<evidence type="ECO:0000313" key="2">
    <source>
        <dbReference type="EMBL" id="QDV05738.1"/>
    </source>
</evidence>
<protein>
    <submittedName>
        <fullName evidence="2">Uncharacterized protein</fullName>
    </submittedName>
</protein>
<proteinExistence type="predicted"/>
<dbReference type="OrthoDB" id="222815at2"/>
<reference evidence="2 3" key="1">
    <citation type="submission" date="2019-02" db="EMBL/GenBank/DDBJ databases">
        <title>Deep-cultivation of Planctomycetes and their phenomic and genomic characterization uncovers novel biology.</title>
        <authorList>
            <person name="Wiegand S."/>
            <person name="Jogler M."/>
            <person name="Boedeker C."/>
            <person name="Pinto D."/>
            <person name="Vollmers J."/>
            <person name="Rivas-Marin E."/>
            <person name="Kohn T."/>
            <person name="Peeters S.H."/>
            <person name="Heuer A."/>
            <person name="Rast P."/>
            <person name="Oberbeckmann S."/>
            <person name="Bunk B."/>
            <person name="Jeske O."/>
            <person name="Meyerdierks A."/>
            <person name="Storesund J.E."/>
            <person name="Kallscheuer N."/>
            <person name="Luecker S."/>
            <person name="Lage O.M."/>
            <person name="Pohl T."/>
            <person name="Merkel B.J."/>
            <person name="Hornburger P."/>
            <person name="Mueller R.-W."/>
            <person name="Bruemmer F."/>
            <person name="Labrenz M."/>
            <person name="Spormann A.M."/>
            <person name="Op den Camp H."/>
            <person name="Overmann J."/>
            <person name="Amann R."/>
            <person name="Jetten M.S.M."/>
            <person name="Mascher T."/>
            <person name="Medema M.H."/>
            <person name="Devos D.P."/>
            <person name="Kaster A.-K."/>
            <person name="Ovreas L."/>
            <person name="Rohde M."/>
            <person name="Galperin M.Y."/>
            <person name="Jogler C."/>
        </authorList>
    </citation>
    <scope>NUCLEOTIDE SEQUENCE [LARGE SCALE GENOMIC DNA]</scope>
    <source>
        <strain evidence="2 3">Poly30</strain>
    </source>
</reference>
<dbReference type="RefSeq" id="WP_145195295.1">
    <property type="nucleotide sequence ID" value="NZ_CP036434.1"/>
</dbReference>
<sequence length="427" mass="43261" precursor="true">MNHSLIRLAALSALTCSAALAQNDDCSTAIPLTADVAVVFDTTAATAGVPFACASGGAADLWYSYTSTGTGTIVTVALCGSTYDTALEIFDGDCMAPNLLICNDDSCGLQSSADVMNAAAGITYLIRVGGFNGSTGMGTVLVTEGTVACAMPDAFEDSDDCATAFALGDGTYPGLNVEEFDNDYYEVIVANGATLDASIFFIDAMGDCDLYLWDPLVACDTNVAGPGTGTGALAVGFSASDDETVTYTNTTGADQTLVLEVDMFTVGGCNEYSLTIDGSGPGTGGIGTNYCMANPNSTGMAGSMSATGSATALDNDVTLTAAGLPMNVNGYFITSQTQAFLPNPGGSAGNVCVGGTIGRYIGAGQMQNTGASDSFSLAIDLSATPLSMGFGTVMAGETWNYQGWHRDSDAMGAATSNFTDGLSVTYQ</sequence>
<dbReference type="EMBL" id="CP036434">
    <property type="protein sequence ID" value="QDV05738.1"/>
    <property type="molecule type" value="Genomic_DNA"/>
</dbReference>
<gene>
    <name evidence="2" type="ORF">Poly30_12390</name>
</gene>
<dbReference type="AlphaFoldDB" id="A0A518ENS0"/>
<organism evidence="2 3">
    <name type="scientific">Saltatorellus ferox</name>
    <dbReference type="NCBI Taxonomy" id="2528018"/>
    <lineage>
        <taxon>Bacteria</taxon>
        <taxon>Pseudomonadati</taxon>
        <taxon>Planctomycetota</taxon>
        <taxon>Planctomycetia</taxon>
        <taxon>Planctomycetia incertae sedis</taxon>
        <taxon>Saltatorellus</taxon>
    </lineage>
</organism>